<dbReference type="EMBL" id="MU251603">
    <property type="protein sequence ID" value="KAG9231416.1"/>
    <property type="molecule type" value="Genomic_DNA"/>
</dbReference>
<keyword evidence="2" id="KW-0732">Signal</keyword>
<sequence>MHLITPIHLLLVVIGAHIVKVTSGGSGFAVASEIFSEVAPFPPFPPWLSHTPSVILSTTRPSPHPTPQTPFPNQSKPYSKDRGCFRPWLHRDSRVRVREVAWFDMMGFRAKRLSPKSLREAVTLCVPMGFAARSTSSGSWDGRVTMEWMHFDSVAWPVTILPAPLCLQATAQGRGMLG</sequence>
<protein>
    <recommendedName>
        <fullName evidence="5">Secreted protein</fullName>
    </recommendedName>
</protein>
<keyword evidence="4" id="KW-1185">Reference proteome</keyword>
<evidence type="ECO:0000313" key="4">
    <source>
        <dbReference type="Proteomes" id="UP000824998"/>
    </source>
</evidence>
<feature type="region of interest" description="Disordered" evidence="1">
    <location>
        <begin position="56"/>
        <end position="79"/>
    </location>
</feature>
<feature type="signal peptide" evidence="2">
    <location>
        <begin position="1"/>
        <end position="24"/>
    </location>
</feature>
<comment type="caution">
    <text evidence="3">The sequence shown here is derived from an EMBL/GenBank/DDBJ whole genome shotgun (WGS) entry which is preliminary data.</text>
</comment>
<proteinExistence type="predicted"/>
<dbReference type="Proteomes" id="UP000824998">
    <property type="component" value="Unassembled WGS sequence"/>
</dbReference>
<accession>A0A9P7YDM5</accession>
<name>A0A9P7YDM5_9HELO</name>
<gene>
    <name evidence="3" type="ORF">BJ875DRAFT_119323</name>
</gene>
<evidence type="ECO:0008006" key="5">
    <source>
        <dbReference type="Google" id="ProtNLM"/>
    </source>
</evidence>
<reference evidence="3" key="1">
    <citation type="journal article" date="2021" name="IMA Fungus">
        <title>Genomic characterization of three marine fungi, including Emericellopsis atlantica sp. nov. with signatures of a generalist lifestyle and marine biomass degradation.</title>
        <authorList>
            <person name="Hagestad O.C."/>
            <person name="Hou L."/>
            <person name="Andersen J.H."/>
            <person name="Hansen E.H."/>
            <person name="Altermark B."/>
            <person name="Li C."/>
            <person name="Kuhnert E."/>
            <person name="Cox R.J."/>
            <person name="Crous P.W."/>
            <person name="Spatafora J.W."/>
            <person name="Lail K."/>
            <person name="Amirebrahimi M."/>
            <person name="Lipzen A."/>
            <person name="Pangilinan J."/>
            <person name="Andreopoulos W."/>
            <person name="Hayes R.D."/>
            <person name="Ng V."/>
            <person name="Grigoriev I.V."/>
            <person name="Jackson S.A."/>
            <person name="Sutton T.D.S."/>
            <person name="Dobson A.D.W."/>
            <person name="Rama T."/>
        </authorList>
    </citation>
    <scope>NUCLEOTIDE SEQUENCE</scope>
    <source>
        <strain evidence="3">TRa018bII</strain>
    </source>
</reference>
<evidence type="ECO:0000256" key="1">
    <source>
        <dbReference type="SAM" id="MobiDB-lite"/>
    </source>
</evidence>
<dbReference type="AlphaFoldDB" id="A0A9P7YDM5"/>
<feature type="chain" id="PRO_5040224192" description="Secreted protein" evidence="2">
    <location>
        <begin position="25"/>
        <end position="178"/>
    </location>
</feature>
<evidence type="ECO:0000313" key="3">
    <source>
        <dbReference type="EMBL" id="KAG9231416.1"/>
    </source>
</evidence>
<organism evidence="3 4">
    <name type="scientific">Amylocarpus encephaloides</name>
    <dbReference type="NCBI Taxonomy" id="45428"/>
    <lineage>
        <taxon>Eukaryota</taxon>
        <taxon>Fungi</taxon>
        <taxon>Dikarya</taxon>
        <taxon>Ascomycota</taxon>
        <taxon>Pezizomycotina</taxon>
        <taxon>Leotiomycetes</taxon>
        <taxon>Helotiales</taxon>
        <taxon>Helotiales incertae sedis</taxon>
        <taxon>Amylocarpus</taxon>
    </lineage>
</organism>
<evidence type="ECO:0000256" key="2">
    <source>
        <dbReference type="SAM" id="SignalP"/>
    </source>
</evidence>